<protein>
    <submittedName>
        <fullName evidence="1">Uncharacterized protein</fullName>
    </submittedName>
</protein>
<gene>
    <name evidence="1" type="ORF">BaRGS_00028458</name>
</gene>
<sequence>SVTGFADKRKTREGKEVQRKEVLKSYNSGVEETKRVCDTRRVATASKRSGTKVESPELRIRNEVSVVCVYVGWD</sequence>
<organism evidence="1 2">
    <name type="scientific">Batillaria attramentaria</name>
    <dbReference type="NCBI Taxonomy" id="370345"/>
    <lineage>
        <taxon>Eukaryota</taxon>
        <taxon>Metazoa</taxon>
        <taxon>Spiralia</taxon>
        <taxon>Lophotrochozoa</taxon>
        <taxon>Mollusca</taxon>
        <taxon>Gastropoda</taxon>
        <taxon>Caenogastropoda</taxon>
        <taxon>Sorbeoconcha</taxon>
        <taxon>Cerithioidea</taxon>
        <taxon>Batillariidae</taxon>
        <taxon>Batillaria</taxon>
    </lineage>
</organism>
<reference evidence="1 2" key="1">
    <citation type="journal article" date="2023" name="Sci. Data">
        <title>Genome assembly of the Korean intertidal mud-creeper Batillaria attramentaria.</title>
        <authorList>
            <person name="Patra A.K."/>
            <person name="Ho P.T."/>
            <person name="Jun S."/>
            <person name="Lee S.J."/>
            <person name="Kim Y."/>
            <person name="Won Y.J."/>
        </authorList>
    </citation>
    <scope>NUCLEOTIDE SEQUENCE [LARGE SCALE GENOMIC DNA]</scope>
    <source>
        <strain evidence="1">Wonlab-2016</strain>
    </source>
</reference>
<dbReference type="AlphaFoldDB" id="A0ABD0JYS9"/>
<evidence type="ECO:0000313" key="2">
    <source>
        <dbReference type="Proteomes" id="UP001519460"/>
    </source>
</evidence>
<dbReference type="Proteomes" id="UP001519460">
    <property type="component" value="Unassembled WGS sequence"/>
</dbReference>
<dbReference type="EMBL" id="JACVVK020000284">
    <property type="protein sequence ID" value="KAK7480290.1"/>
    <property type="molecule type" value="Genomic_DNA"/>
</dbReference>
<evidence type="ECO:0000313" key="1">
    <source>
        <dbReference type="EMBL" id="KAK7480290.1"/>
    </source>
</evidence>
<comment type="caution">
    <text evidence="1">The sequence shown here is derived from an EMBL/GenBank/DDBJ whole genome shotgun (WGS) entry which is preliminary data.</text>
</comment>
<feature type="non-terminal residue" evidence="1">
    <location>
        <position position="1"/>
    </location>
</feature>
<keyword evidence="2" id="KW-1185">Reference proteome</keyword>
<proteinExistence type="predicted"/>
<name>A0ABD0JYS9_9CAEN</name>
<accession>A0ABD0JYS9</accession>